<evidence type="ECO:0000256" key="1">
    <source>
        <dbReference type="ARBA" id="ARBA00023015"/>
    </source>
</evidence>
<feature type="short sequence motif" description="VHIID" evidence="3">
    <location>
        <begin position="385"/>
        <end position="389"/>
    </location>
</feature>
<feature type="region of interest" description="Disordered" evidence="4">
    <location>
        <begin position="1"/>
        <end position="40"/>
    </location>
</feature>
<evidence type="ECO:0008006" key="7">
    <source>
        <dbReference type="Google" id="ProtNLM"/>
    </source>
</evidence>
<evidence type="ECO:0000256" key="4">
    <source>
        <dbReference type="SAM" id="MobiDB-lite"/>
    </source>
</evidence>
<proteinExistence type="inferred from homology"/>
<accession>A0A811N9Y3</accession>
<dbReference type="Pfam" id="PF03514">
    <property type="entry name" value="GRAS"/>
    <property type="match status" value="1"/>
</dbReference>
<evidence type="ECO:0000313" key="5">
    <source>
        <dbReference type="EMBL" id="CAD6218087.1"/>
    </source>
</evidence>
<feature type="region of interest" description="Leucine repeat II (LRII)" evidence="3">
    <location>
        <begin position="435"/>
        <end position="467"/>
    </location>
</feature>
<organism evidence="5 6">
    <name type="scientific">Miscanthus lutarioriparius</name>
    <dbReference type="NCBI Taxonomy" id="422564"/>
    <lineage>
        <taxon>Eukaryota</taxon>
        <taxon>Viridiplantae</taxon>
        <taxon>Streptophyta</taxon>
        <taxon>Embryophyta</taxon>
        <taxon>Tracheophyta</taxon>
        <taxon>Spermatophyta</taxon>
        <taxon>Magnoliopsida</taxon>
        <taxon>Liliopsida</taxon>
        <taxon>Poales</taxon>
        <taxon>Poaceae</taxon>
        <taxon>PACMAD clade</taxon>
        <taxon>Panicoideae</taxon>
        <taxon>Andropogonodae</taxon>
        <taxon>Andropogoneae</taxon>
        <taxon>Saccharinae</taxon>
        <taxon>Miscanthus</taxon>
    </lineage>
</organism>
<gene>
    <name evidence="5" type="ORF">NCGR_LOCUS12012</name>
</gene>
<name>A0A811N9Y3_9POAL</name>
<feature type="region of interest" description="SAW" evidence="3">
    <location>
        <begin position="575"/>
        <end position="650"/>
    </location>
</feature>
<dbReference type="AlphaFoldDB" id="A0A811N9Y3"/>
<feature type="region of interest" description="VHIID" evidence="3">
    <location>
        <begin position="354"/>
        <end position="419"/>
    </location>
</feature>
<evidence type="ECO:0000256" key="2">
    <source>
        <dbReference type="ARBA" id="ARBA00023163"/>
    </source>
</evidence>
<dbReference type="InterPro" id="IPR005202">
    <property type="entry name" value="TF_GRAS"/>
</dbReference>
<dbReference type="EMBL" id="CAJGYO010000003">
    <property type="protein sequence ID" value="CAD6218087.1"/>
    <property type="molecule type" value="Genomic_DNA"/>
</dbReference>
<evidence type="ECO:0000256" key="3">
    <source>
        <dbReference type="PROSITE-ProRule" id="PRU01191"/>
    </source>
</evidence>
<feature type="region of interest" description="Disordered" evidence="4">
    <location>
        <begin position="84"/>
        <end position="111"/>
    </location>
</feature>
<dbReference type="PROSITE" id="PS50985">
    <property type="entry name" value="GRAS"/>
    <property type="match status" value="1"/>
</dbReference>
<comment type="caution">
    <text evidence="5">The sequence shown here is derived from an EMBL/GenBank/DDBJ whole genome shotgun (WGS) entry which is preliminary data.</text>
</comment>
<keyword evidence="6" id="KW-1185">Reference proteome</keyword>
<comment type="similarity">
    <text evidence="3">Belongs to the GRAS family.</text>
</comment>
<feature type="region of interest" description="Leucine repeat I (LRI)" evidence="3">
    <location>
        <begin position="275"/>
        <end position="335"/>
    </location>
</feature>
<keyword evidence="1" id="KW-0805">Transcription regulation</keyword>
<evidence type="ECO:0000313" key="6">
    <source>
        <dbReference type="Proteomes" id="UP000604825"/>
    </source>
</evidence>
<protein>
    <recommendedName>
        <fullName evidence="7">Scarecrow-like protein 9</fullName>
    </recommendedName>
</protein>
<comment type="caution">
    <text evidence="3">Lacks conserved residue(s) required for the propagation of feature annotation.</text>
</comment>
<reference evidence="5" key="1">
    <citation type="submission" date="2020-10" db="EMBL/GenBank/DDBJ databases">
        <authorList>
            <person name="Han B."/>
            <person name="Lu T."/>
            <person name="Zhao Q."/>
            <person name="Huang X."/>
            <person name="Zhao Y."/>
        </authorList>
    </citation>
    <scope>NUCLEOTIDE SEQUENCE</scope>
</reference>
<sequence length="658" mass="72936">MAASPDDFVADPAEPFSPSIFLDLPPTPCPDGNGEGKDPVSDDLVLPFIERMLMEEGIHEEFFYQYPDHPTLLQAQESYARVLSDSTADSSSDGIPTVSVSSGSDDLTTDASTASELCPAQAQLGDAGVRSDTAAVEEMEKKANSTMLAAVDGDHAALAFLKGMEEANKFLPRDIDLLRGSATVLQVKEEAEEGSANCRGRKNRHNWDDVLESNFGRGRKMMAPEAEESGEVVDEMIANGFQLFLREVEGLRISMGSEAEKKSRKGIAQSTNGMVDLCTLLIHCAQAMATDDRRSAAELLRKIKQHSSPQGDATQRLAHYFAEGLEAQLAGSGSLVYNSLMAKRTSVVDFLKAYRLYAAACCFRVMAFKFANLTICKAIAGRKKVHIVDYGIHYGSQWPGLRKFLSVWPGGPPEVRITGIDLPQPGFRPASRVKETGRRLSNYASQFGVLFKYRGIAAKWETVGVDDLDIDPDEVLIVNSILHFGNLMDEGIDTSSPSPRDVVLSNIRKMRPNVFILFIMNGTYSSPYFVPRFREALFHYSAMFDMMDATTPRDSDLRVLVERDLFGQCAQNVIACEGLDKVERPETYKKWQLRNHRAGLRQLTLDTDIVMAVRESIRDKFHEDFVTDVDHQWLLGGWKGRILYAMSTWAAADAISNF</sequence>
<keyword evidence="2" id="KW-0804">Transcription</keyword>
<dbReference type="Proteomes" id="UP000604825">
    <property type="component" value="Unassembled WGS sequence"/>
</dbReference>
<dbReference type="PANTHER" id="PTHR31636">
    <property type="entry name" value="OSJNBA0084A10.13 PROTEIN-RELATED"/>
    <property type="match status" value="1"/>
</dbReference>
<dbReference type="OrthoDB" id="593539at2759"/>